<sequence>MAKDKDKQEKPVKVDPDALRAEVKAFAAELGFGTGAVGAFEYDDFAPEKAAKKIKPTADAGKQTAKQQQQQQQQQQQSGKGQRDAGRNDKPAAVKQPQQDRGSKQKAGREQQQQQQQQQEPSQLLSRQEQNLDIVRSRTWVESVGPRPGEARGKSLLGKDEPAIWYEAAAALEPLPAPPPAAAAAAAGGKGAAKAGKAAAAAGQLDFAAADAIRTKAEGLLEREAALFEREMAGRNAADSRWLAQVRRSGTTADKVAAMSLLVSSSAAASLKSLDGLLTMMAKSGGGRQVVVAALEALQELFLTQLLPDRKLKVLESQPLGLLPPGREGERRLLLWAVEDAVKSRYAQYVQLLEKASTDNLDFIKEKALKAISRLLAAKPEGEQALLAALVNKLGDPSRKLASDAAYMLGQLLLQHPAMKPVVVREVERFVFRPGLAERGRYYAVTFLNQLPLSHRPQEGGTALAQKLVDIYFSLFRLLLEGRVGNAAVRQQQAEEAAAARKGKGRWRDGGKAGKNGGKQAAFKSKLNRKKQGGGGDEEDDSKHVDGGDAASQAAAGELDSRMLSALITGVRRAFPYVDSEKVEPLIEAHSEALFRLVHTAPFTVALQHSVTEVEPLIEAHSEALFRLVHTAPFTVALQVEPLIEAYSEALFRLVHTAPFTVALQALMLMHQLLSGRNAVSDRFYRALYAVLLAEGARGAAGARAPQFMSLLVKAMKADVSVKRVAAFAKRLLQVACHAPSNWAAGALLLLSEVLRAQPGLWAAVQQPEDAAGQAETFTDAAAADGDGAAAAAAAAKAAAAAMGYSDDEEVFRDALDSEDGEEGAAQQAQKKKAAGGSKAAAAAANGAAANGEAANGAAPAAAAAAGKWPRSDYYDMRKREPAYALAEVSCWWELLLLAKHGHPSVAAFARSLLAGSPVEYGGDPLRDLNLPAFLDKFVAKKPKAVARGSSLMQPTHTLAAAAAAAGSEAAAAAVTPDVSQLSSAAFAALAEADIGADQLFFHRFFNLQSVKAKQAAAAKAKAARAAAAAAAGLGDMAGLEEVRGEDEDEEPGEFGRHGEVHGEDDLDDAEVDHALAEAEGVGDDELGDPDIGWDYEQLMAAMEGDDAEGSSSSDDDEPAAAAAAAAAGGSEGESEEAGEGDDEEDEAGSSSGGSEEEDDGSGSGSSSSDNDGSSSDGEGWVMMEGAEQALQGGNAAAAAGSKEKKQKKRKLQAAAGDVADDAELVDINPLDLPSPSSSSEDGQQQQQQGRKKQKQQQQQADDSADDDDDLDLDMDDIMGGSDDAGDDEAAGFGDDVQLDSDEEPAAAAAAGGSSKQKRGRAGKGGGALFAAADGYEDYFAEYEKVAAAAEQKDGAAAAEPGEGAAGPRGGKQGKRRQQQQQQQDAGGGKQRRQSSSGHGKRRT</sequence>
<protein>
    <recommendedName>
        <fullName evidence="3">CCAAT-binding factor domain-containing protein</fullName>
    </recommendedName>
</protein>
<dbReference type="SUPFAM" id="SSF48371">
    <property type="entry name" value="ARM repeat"/>
    <property type="match status" value="1"/>
</dbReference>
<dbReference type="GO" id="GO:0005634">
    <property type="term" value="C:nucleus"/>
    <property type="evidence" value="ECO:0007669"/>
    <property type="project" value="TreeGrafter"/>
</dbReference>
<dbReference type="Proteomes" id="UP000256970">
    <property type="component" value="Unassembled WGS sequence"/>
</dbReference>
<feature type="compositionally biased region" description="Basic and acidic residues" evidence="2">
    <location>
        <begin position="1054"/>
        <end position="1064"/>
    </location>
</feature>
<evidence type="ECO:0000313" key="4">
    <source>
        <dbReference type="EMBL" id="SZX64767.1"/>
    </source>
</evidence>
<feature type="compositionally biased region" description="Low complexity" evidence="2">
    <location>
        <begin position="1306"/>
        <end position="1315"/>
    </location>
</feature>
<feature type="region of interest" description="Disordered" evidence="2">
    <location>
        <begin position="1099"/>
        <end position="1328"/>
    </location>
</feature>
<feature type="compositionally biased region" description="Low complexity" evidence="2">
    <location>
        <begin position="67"/>
        <end position="77"/>
    </location>
</feature>
<dbReference type="EMBL" id="FNXT01000456">
    <property type="protein sequence ID" value="SZX64767.1"/>
    <property type="molecule type" value="Genomic_DNA"/>
</dbReference>
<dbReference type="STRING" id="3088.A0A383VGZ1"/>
<feature type="compositionally biased region" description="Acidic residues" evidence="2">
    <location>
        <begin position="1104"/>
        <end position="1119"/>
    </location>
</feature>
<dbReference type="InterPro" id="IPR016024">
    <property type="entry name" value="ARM-type_fold"/>
</dbReference>
<keyword evidence="5" id="KW-1185">Reference proteome</keyword>
<dbReference type="InterPro" id="IPR040155">
    <property type="entry name" value="CEBPZ/Mak21-like"/>
</dbReference>
<feature type="compositionally biased region" description="Low complexity" evidence="2">
    <location>
        <begin position="1234"/>
        <end position="1249"/>
    </location>
</feature>
<reference evidence="4 5" key="1">
    <citation type="submission" date="2016-10" db="EMBL/GenBank/DDBJ databases">
        <authorList>
            <person name="Cai Z."/>
        </authorList>
    </citation>
    <scope>NUCLEOTIDE SEQUENCE [LARGE SCALE GENOMIC DNA]</scope>
</reference>
<accession>A0A383VGZ1</accession>
<proteinExistence type="inferred from homology"/>
<feature type="compositionally biased region" description="Acidic residues" evidence="2">
    <location>
        <begin position="1133"/>
        <end position="1148"/>
    </location>
</feature>
<dbReference type="InterPro" id="IPR005612">
    <property type="entry name" value="CCAAT-binding_factor"/>
</dbReference>
<feature type="compositionally biased region" description="Acidic residues" evidence="2">
    <location>
        <begin position="1044"/>
        <end position="1053"/>
    </location>
</feature>
<name>A0A383VGZ1_TETOB</name>
<feature type="compositionally biased region" description="Low complexity" evidence="2">
    <location>
        <begin position="1165"/>
        <end position="1201"/>
    </location>
</feature>
<feature type="region of interest" description="Disordered" evidence="2">
    <location>
        <begin position="499"/>
        <end position="550"/>
    </location>
</feature>
<feature type="compositionally biased region" description="Low complexity" evidence="2">
    <location>
        <begin position="1120"/>
        <end position="1129"/>
    </location>
</feature>
<feature type="compositionally biased region" description="Acidic residues" evidence="2">
    <location>
        <begin position="1263"/>
        <end position="1277"/>
    </location>
</feature>
<feature type="compositionally biased region" description="Basic and acidic residues" evidence="2">
    <location>
        <begin position="81"/>
        <end position="92"/>
    </location>
</feature>
<organism evidence="4 5">
    <name type="scientific">Tetradesmus obliquus</name>
    <name type="common">Green alga</name>
    <name type="synonym">Acutodesmus obliquus</name>
    <dbReference type="NCBI Taxonomy" id="3088"/>
    <lineage>
        <taxon>Eukaryota</taxon>
        <taxon>Viridiplantae</taxon>
        <taxon>Chlorophyta</taxon>
        <taxon>core chlorophytes</taxon>
        <taxon>Chlorophyceae</taxon>
        <taxon>CS clade</taxon>
        <taxon>Sphaeropleales</taxon>
        <taxon>Scenedesmaceae</taxon>
        <taxon>Tetradesmus</taxon>
    </lineage>
</organism>
<dbReference type="Pfam" id="PF03914">
    <property type="entry name" value="CBF"/>
    <property type="match status" value="1"/>
</dbReference>
<feature type="region of interest" description="Disordered" evidence="2">
    <location>
        <begin position="51"/>
        <end position="131"/>
    </location>
</feature>
<evidence type="ECO:0000256" key="2">
    <source>
        <dbReference type="SAM" id="MobiDB-lite"/>
    </source>
</evidence>
<dbReference type="PANTHER" id="PTHR12048:SF0">
    <property type="entry name" value="CCAAT_ENHANCER-BINDING PROTEIN ZETA"/>
    <property type="match status" value="1"/>
</dbReference>
<feature type="region of interest" description="Disordered" evidence="2">
    <location>
        <begin position="1043"/>
        <end position="1065"/>
    </location>
</feature>
<evidence type="ECO:0000259" key="3">
    <source>
        <dbReference type="Pfam" id="PF03914"/>
    </source>
</evidence>
<dbReference type="PANTHER" id="PTHR12048">
    <property type="entry name" value="CCAAT-BINDING FACTOR-RELATED"/>
    <property type="match status" value="1"/>
</dbReference>
<comment type="similarity">
    <text evidence="1">Belongs to the CBF/MAK21 family.</text>
</comment>
<feature type="compositionally biased region" description="Low complexity" evidence="2">
    <location>
        <begin position="1351"/>
        <end position="1363"/>
    </location>
</feature>
<gene>
    <name evidence="4" type="ORF">BQ4739_LOCUS5255</name>
</gene>
<evidence type="ECO:0000256" key="1">
    <source>
        <dbReference type="ARBA" id="ARBA00007797"/>
    </source>
</evidence>
<feature type="compositionally biased region" description="Low complexity" evidence="2">
    <location>
        <begin position="110"/>
        <end position="129"/>
    </location>
</feature>
<evidence type="ECO:0000313" key="5">
    <source>
        <dbReference type="Proteomes" id="UP000256970"/>
    </source>
</evidence>
<feature type="region of interest" description="Disordered" evidence="2">
    <location>
        <begin position="1351"/>
        <end position="1404"/>
    </location>
</feature>
<feature type="domain" description="CCAAT-binding factor" evidence="3">
    <location>
        <begin position="663"/>
        <end position="910"/>
    </location>
</feature>